<organism evidence="1 2">
    <name type="scientific">Haematococcus lacustris</name>
    <name type="common">Green alga</name>
    <name type="synonym">Haematococcus pluvialis</name>
    <dbReference type="NCBI Taxonomy" id="44745"/>
    <lineage>
        <taxon>Eukaryota</taxon>
        <taxon>Viridiplantae</taxon>
        <taxon>Chlorophyta</taxon>
        <taxon>core chlorophytes</taxon>
        <taxon>Chlorophyceae</taxon>
        <taxon>CS clade</taxon>
        <taxon>Chlamydomonadales</taxon>
        <taxon>Haematococcaceae</taxon>
        <taxon>Haematococcus</taxon>
    </lineage>
</organism>
<dbReference type="Proteomes" id="UP000485058">
    <property type="component" value="Unassembled WGS sequence"/>
</dbReference>
<reference evidence="1 2" key="1">
    <citation type="submission" date="2020-02" db="EMBL/GenBank/DDBJ databases">
        <title>Draft genome sequence of Haematococcus lacustris strain NIES-144.</title>
        <authorList>
            <person name="Morimoto D."/>
            <person name="Nakagawa S."/>
            <person name="Yoshida T."/>
            <person name="Sawayama S."/>
        </authorList>
    </citation>
    <scope>NUCLEOTIDE SEQUENCE [LARGE SCALE GENOMIC DNA]</scope>
    <source>
        <strain evidence="1 2">NIES-144</strain>
    </source>
</reference>
<gene>
    <name evidence="1" type="ORF">HaLaN_03036</name>
</gene>
<proteinExistence type="predicted"/>
<dbReference type="AlphaFoldDB" id="A0A699YYG5"/>
<accession>A0A699YYG5</accession>
<protein>
    <submittedName>
        <fullName evidence="1">Uncharacterized protein</fullName>
    </submittedName>
</protein>
<comment type="caution">
    <text evidence="1">The sequence shown here is derived from an EMBL/GenBank/DDBJ whole genome shotgun (WGS) entry which is preliminary data.</text>
</comment>
<dbReference type="EMBL" id="BLLF01000139">
    <property type="protein sequence ID" value="GFH08122.1"/>
    <property type="molecule type" value="Genomic_DNA"/>
</dbReference>
<evidence type="ECO:0000313" key="1">
    <source>
        <dbReference type="EMBL" id="GFH08122.1"/>
    </source>
</evidence>
<evidence type="ECO:0000313" key="2">
    <source>
        <dbReference type="Proteomes" id="UP000485058"/>
    </source>
</evidence>
<name>A0A699YYG5_HAELA</name>
<sequence>MNCSGLPSGHWKGPPQPGMWPYAAGAPSLSTLGLAYTLPSPELLQALARLPALEVVDLAHVHLNWASSKAVRALQSVGVRVSGVANVDVSYGNLNLATARGSSCPLGGDTAQHSHLNKTNSEHVLTLQ</sequence>
<keyword evidence="2" id="KW-1185">Reference proteome</keyword>